<comment type="pathway">
    <text evidence="5 14">Cofactor biosynthesis; adenosylcobalamin biosynthesis; adenosylcobalamin from cob(II)yrinate a,c-diamide: step 6/7.</text>
</comment>
<accession>A0A1Z4C1F1</accession>
<reference evidence="17 19" key="1">
    <citation type="submission" date="2017-06" db="EMBL/GenBank/DDBJ databases">
        <title>Genome Sequencing of the methanotroph Methylovulum psychrotolerants str. HV10-M2 isolated from a high-altitude environment.</title>
        <authorList>
            <person name="Mateos-Rivera A."/>
        </authorList>
    </citation>
    <scope>NUCLEOTIDE SEQUENCE [LARGE SCALE GENOMIC DNA]</scope>
    <source>
        <strain evidence="17 19">HV10_M2</strain>
    </source>
</reference>
<evidence type="ECO:0000256" key="7">
    <source>
        <dbReference type="ARBA" id="ARBA00007490"/>
    </source>
</evidence>
<comment type="similarity">
    <text evidence="7 14">Belongs to the CobU/CobP family.</text>
</comment>
<dbReference type="GO" id="GO:0009236">
    <property type="term" value="P:cobalamin biosynthetic process"/>
    <property type="evidence" value="ECO:0007669"/>
    <property type="project" value="UniProtKB-UniRule"/>
</dbReference>
<feature type="binding site" evidence="16">
    <location>
        <position position="62"/>
    </location>
    <ligand>
        <name>GTP</name>
        <dbReference type="ChEBI" id="CHEBI:37565"/>
    </ligand>
</feature>
<evidence type="ECO:0000256" key="8">
    <source>
        <dbReference type="ARBA" id="ARBA00022573"/>
    </source>
</evidence>
<dbReference type="OrthoDB" id="9788370at2"/>
<dbReference type="Gene3D" id="3.40.50.300">
    <property type="entry name" value="P-loop containing nucleotide triphosphate hydrolases"/>
    <property type="match status" value="1"/>
</dbReference>
<keyword evidence="19" id="KW-1185">Reference proteome</keyword>
<keyword evidence="12 14" id="KW-0067">ATP-binding</keyword>
<dbReference type="Pfam" id="PF02283">
    <property type="entry name" value="CobU"/>
    <property type="match status" value="1"/>
</dbReference>
<feature type="active site" description="GMP-histidine intermediate" evidence="15">
    <location>
        <position position="50"/>
    </location>
</feature>
<comment type="catalytic activity">
    <reaction evidence="1 14">
        <text>adenosylcob(III)inamide + ATP = adenosylcob(III)inamide phosphate + ADP + H(+)</text>
        <dbReference type="Rhea" id="RHEA:15769"/>
        <dbReference type="ChEBI" id="CHEBI:2480"/>
        <dbReference type="ChEBI" id="CHEBI:15378"/>
        <dbReference type="ChEBI" id="CHEBI:30616"/>
        <dbReference type="ChEBI" id="CHEBI:58502"/>
        <dbReference type="ChEBI" id="CHEBI:456216"/>
        <dbReference type="EC" id="2.7.1.156"/>
    </reaction>
</comment>
<dbReference type="GO" id="GO:0005524">
    <property type="term" value="F:ATP binding"/>
    <property type="evidence" value="ECO:0007669"/>
    <property type="project" value="UniProtKB-UniRule"/>
</dbReference>
<dbReference type="InterPro" id="IPR003203">
    <property type="entry name" value="CobU/CobP"/>
</dbReference>
<feature type="binding site" evidence="16">
    <location>
        <begin position="7"/>
        <end position="14"/>
    </location>
    <ligand>
        <name>GTP</name>
        <dbReference type="ChEBI" id="CHEBI:37565"/>
    </ligand>
</feature>
<comment type="catalytic activity">
    <reaction evidence="2 14">
        <text>adenosylcob(III)inamide phosphate + GTP + H(+) = adenosylcob(III)inamide-GDP + diphosphate</text>
        <dbReference type="Rhea" id="RHEA:22712"/>
        <dbReference type="ChEBI" id="CHEBI:15378"/>
        <dbReference type="ChEBI" id="CHEBI:33019"/>
        <dbReference type="ChEBI" id="CHEBI:37565"/>
        <dbReference type="ChEBI" id="CHEBI:58502"/>
        <dbReference type="ChEBI" id="CHEBI:60487"/>
        <dbReference type="EC" id="2.7.7.62"/>
    </reaction>
</comment>
<dbReference type="RefSeq" id="WP_088620225.1">
    <property type="nucleotide sequence ID" value="NZ_CP022129.1"/>
</dbReference>
<sequence>MKTLFIGGVKSGKSRLAEAYILAQAGQVQPYYLATTELLDVGMRARIAEHQARRQAAFSTLEEPLDLLAAVQGCTAPVLVECVTMWLNNMLYHHYGEAEILARLAALLAWPGDLVLVHNEVGLGVIPDNALARQFVDLSGKAAQMMGAACDKVFFCSAGLALPMK</sequence>
<reference evidence="18 20" key="2">
    <citation type="submission" date="2017-11" db="EMBL/GenBank/DDBJ databases">
        <title>Draft Genome Sequence of Methylobacter psychrotolerans Sph1T, an Obligate Methanotroph from Low-Temperature Environments.</title>
        <authorList>
            <person name="Oshkin I.Y."/>
            <person name="Miroshnikov K."/>
            <person name="Belova S.E."/>
            <person name="Korzhenkov A."/>
            <person name="Toshchakov S.V."/>
            <person name="Dedysh S.N."/>
        </authorList>
    </citation>
    <scope>NUCLEOTIDE SEQUENCE [LARGE SCALE GENOMIC DNA]</scope>
    <source>
        <strain evidence="18 20">Sph1</strain>
    </source>
</reference>
<evidence type="ECO:0000256" key="15">
    <source>
        <dbReference type="PIRSR" id="PIRSR006135-1"/>
    </source>
</evidence>
<protein>
    <recommendedName>
        <fullName evidence="14">Bifunctional adenosylcobalamin biosynthesis protein</fullName>
        <ecNumber evidence="14">2.7.1.156</ecNumber>
        <ecNumber evidence="14">2.7.7.62</ecNumber>
    </recommendedName>
</protein>
<comment type="pathway">
    <text evidence="6 14">Cofactor biosynthesis; adenosylcobalamin biosynthesis; adenosylcobalamin from cob(II)yrinate a,c-diamide: step 5/7.</text>
</comment>
<organism evidence="17 19">
    <name type="scientific">Methylovulum psychrotolerans</name>
    <dbReference type="NCBI Taxonomy" id="1704499"/>
    <lineage>
        <taxon>Bacteria</taxon>
        <taxon>Pseudomonadati</taxon>
        <taxon>Pseudomonadota</taxon>
        <taxon>Gammaproteobacteria</taxon>
        <taxon>Methylococcales</taxon>
        <taxon>Methylococcaceae</taxon>
        <taxon>Methylovulum</taxon>
    </lineage>
</organism>
<gene>
    <name evidence="18" type="ORF">AADEFJLK_02979</name>
    <name evidence="17" type="ORF">CEK71_15495</name>
</gene>
<evidence type="ECO:0000313" key="18">
    <source>
        <dbReference type="EMBL" id="POZ51022.1"/>
    </source>
</evidence>
<evidence type="ECO:0000313" key="19">
    <source>
        <dbReference type="Proteomes" id="UP000197019"/>
    </source>
</evidence>
<dbReference type="AlphaFoldDB" id="A0A1Z4C1F1"/>
<evidence type="ECO:0000256" key="2">
    <source>
        <dbReference type="ARBA" id="ARBA00000711"/>
    </source>
</evidence>
<keyword evidence="11 14" id="KW-0418">Kinase</keyword>
<evidence type="ECO:0000256" key="9">
    <source>
        <dbReference type="ARBA" id="ARBA00022679"/>
    </source>
</evidence>
<dbReference type="GO" id="GO:0008820">
    <property type="term" value="F:cobinamide phosphate guanylyltransferase activity"/>
    <property type="evidence" value="ECO:0007669"/>
    <property type="project" value="UniProtKB-UniRule"/>
</dbReference>
<evidence type="ECO:0000256" key="4">
    <source>
        <dbReference type="ARBA" id="ARBA00003889"/>
    </source>
</evidence>
<dbReference type="CDD" id="cd00544">
    <property type="entry name" value="CobU"/>
    <property type="match status" value="1"/>
</dbReference>
<feature type="binding site" evidence="16">
    <location>
        <position position="81"/>
    </location>
    <ligand>
        <name>GTP</name>
        <dbReference type="ChEBI" id="CHEBI:37565"/>
    </ligand>
</feature>
<dbReference type="KEGG" id="mpsy:CEK71_15495"/>
<dbReference type="Proteomes" id="UP000197019">
    <property type="component" value="Chromosome"/>
</dbReference>
<keyword evidence="10 14" id="KW-0547">Nucleotide-binding</keyword>
<dbReference type="PANTHER" id="PTHR34848:SF1">
    <property type="entry name" value="BIFUNCTIONAL ADENOSYLCOBALAMIN BIOSYNTHESIS PROTEIN COBU"/>
    <property type="match status" value="1"/>
</dbReference>
<comment type="function">
    <text evidence="4 14">Catalyzes ATP-dependent phosphorylation of adenosylcobinamide and addition of GMP to adenosylcobinamide phosphate.</text>
</comment>
<evidence type="ECO:0000256" key="1">
    <source>
        <dbReference type="ARBA" id="ARBA00000312"/>
    </source>
</evidence>
<dbReference type="EC" id="2.7.7.62" evidence="14"/>
<evidence type="ECO:0000256" key="11">
    <source>
        <dbReference type="ARBA" id="ARBA00022777"/>
    </source>
</evidence>
<evidence type="ECO:0000256" key="14">
    <source>
        <dbReference type="PIRNR" id="PIRNR006135"/>
    </source>
</evidence>
<dbReference type="InterPro" id="IPR027417">
    <property type="entry name" value="P-loop_NTPase"/>
</dbReference>
<evidence type="ECO:0000256" key="13">
    <source>
        <dbReference type="ARBA" id="ARBA00023134"/>
    </source>
</evidence>
<dbReference type="EMBL" id="PGFZ01000007">
    <property type="protein sequence ID" value="POZ51022.1"/>
    <property type="molecule type" value="Genomic_DNA"/>
</dbReference>
<evidence type="ECO:0000256" key="6">
    <source>
        <dbReference type="ARBA" id="ARBA00005159"/>
    </source>
</evidence>
<dbReference type="EMBL" id="CP022129">
    <property type="protein sequence ID" value="ASF47353.1"/>
    <property type="molecule type" value="Genomic_DNA"/>
</dbReference>
<evidence type="ECO:0000313" key="17">
    <source>
        <dbReference type="EMBL" id="ASF47353.1"/>
    </source>
</evidence>
<keyword evidence="8 14" id="KW-0169">Cobalamin biosynthesis</keyword>
<dbReference type="PIRSF" id="PIRSF006135">
    <property type="entry name" value="CobU"/>
    <property type="match status" value="1"/>
</dbReference>
<evidence type="ECO:0000313" key="20">
    <source>
        <dbReference type="Proteomes" id="UP000237423"/>
    </source>
</evidence>
<dbReference type="GO" id="GO:0005525">
    <property type="term" value="F:GTP binding"/>
    <property type="evidence" value="ECO:0007669"/>
    <property type="project" value="UniProtKB-UniRule"/>
</dbReference>
<evidence type="ECO:0000256" key="12">
    <source>
        <dbReference type="ARBA" id="ARBA00022840"/>
    </source>
</evidence>
<evidence type="ECO:0000256" key="16">
    <source>
        <dbReference type="PIRSR" id="PIRSR006135-2"/>
    </source>
</evidence>
<dbReference type="SUPFAM" id="SSF52540">
    <property type="entry name" value="P-loop containing nucleoside triphosphate hydrolases"/>
    <property type="match status" value="1"/>
</dbReference>
<proteinExistence type="inferred from homology"/>
<evidence type="ECO:0000256" key="10">
    <source>
        <dbReference type="ARBA" id="ARBA00022741"/>
    </source>
</evidence>
<dbReference type="EC" id="2.7.1.156" evidence="14"/>
<dbReference type="GO" id="GO:0043752">
    <property type="term" value="F:adenosylcobinamide kinase activity"/>
    <property type="evidence" value="ECO:0007669"/>
    <property type="project" value="UniProtKB-EC"/>
</dbReference>
<keyword evidence="9 14" id="KW-0808">Transferase</keyword>
<evidence type="ECO:0000256" key="5">
    <source>
        <dbReference type="ARBA" id="ARBA00004692"/>
    </source>
</evidence>
<dbReference type="UniPathway" id="UPA00148">
    <property type="reaction ID" value="UER00236"/>
</dbReference>
<evidence type="ECO:0000256" key="3">
    <source>
        <dbReference type="ARBA" id="ARBA00001522"/>
    </source>
</evidence>
<keyword evidence="13 14" id="KW-0342">GTP-binding</keyword>
<name>A0A1Z4C1F1_9GAMM</name>
<dbReference type="PANTHER" id="PTHR34848">
    <property type="match status" value="1"/>
</dbReference>
<comment type="catalytic activity">
    <reaction evidence="3">
        <text>adenosylcob(III)inamide + GTP = adenosylcob(III)inamide phosphate + GDP + H(+)</text>
        <dbReference type="Rhea" id="RHEA:15765"/>
        <dbReference type="ChEBI" id="CHEBI:2480"/>
        <dbReference type="ChEBI" id="CHEBI:15378"/>
        <dbReference type="ChEBI" id="CHEBI:37565"/>
        <dbReference type="ChEBI" id="CHEBI:58189"/>
        <dbReference type="ChEBI" id="CHEBI:58502"/>
        <dbReference type="EC" id="2.7.1.156"/>
    </reaction>
</comment>
<dbReference type="Proteomes" id="UP000237423">
    <property type="component" value="Unassembled WGS sequence"/>
</dbReference>